<dbReference type="OrthoDB" id="9793848at2"/>
<dbReference type="InterPro" id="IPR011051">
    <property type="entry name" value="RmlC_Cupin_sf"/>
</dbReference>
<comment type="catalytic activity">
    <reaction evidence="3">
        <text>xanthosine + phosphate = alpha-D-ribose 1-phosphate + xanthine</text>
        <dbReference type="Rhea" id="RHEA:27638"/>
        <dbReference type="ChEBI" id="CHEBI:17712"/>
        <dbReference type="ChEBI" id="CHEBI:18107"/>
        <dbReference type="ChEBI" id="CHEBI:43474"/>
        <dbReference type="ChEBI" id="CHEBI:57720"/>
        <dbReference type="EC" id="2.4.2.1"/>
    </reaction>
</comment>
<comment type="catalytic activity">
    <reaction evidence="3">
        <text>guanosine + phosphate = alpha-D-ribose 1-phosphate + guanine</text>
        <dbReference type="Rhea" id="RHEA:13233"/>
        <dbReference type="ChEBI" id="CHEBI:16235"/>
        <dbReference type="ChEBI" id="CHEBI:16750"/>
        <dbReference type="ChEBI" id="CHEBI:43474"/>
        <dbReference type="ChEBI" id="CHEBI:57720"/>
        <dbReference type="EC" id="2.4.2.1"/>
    </reaction>
</comment>
<proteinExistence type="inferred from homology"/>
<dbReference type="EC" id="2.4.2.1" evidence="3"/>
<protein>
    <recommendedName>
        <fullName evidence="3">Pyrimidine/purine nucleoside phosphorylase</fullName>
        <ecNumber evidence="3">2.4.2.1</ecNumber>
        <ecNumber evidence="3">2.4.2.2</ecNumber>
    </recommendedName>
    <alternativeName>
        <fullName evidence="3">Adenosine phosphorylase</fullName>
    </alternativeName>
    <alternativeName>
        <fullName evidence="3">Cytidine phosphorylase</fullName>
    </alternativeName>
    <alternativeName>
        <fullName evidence="3">Guanosine phosphorylase</fullName>
    </alternativeName>
    <alternativeName>
        <fullName evidence="3">Inosine phosphorylase</fullName>
    </alternativeName>
    <alternativeName>
        <fullName evidence="3">Thymidine phosphorylase</fullName>
    </alternativeName>
    <alternativeName>
        <fullName evidence="3">Uridine phosphorylase</fullName>
    </alternativeName>
    <alternativeName>
        <fullName evidence="3">Xanthosine phosphorylase</fullName>
    </alternativeName>
</protein>
<organism evidence="4 5">
    <name type="scientific">Corallincola holothuriorum</name>
    <dbReference type="NCBI Taxonomy" id="2282215"/>
    <lineage>
        <taxon>Bacteria</taxon>
        <taxon>Pseudomonadati</taxon>
        <taxon>Pseudomonadota</taxon>
        <taxon>Gammaproteobacteria</taxon>
        <taxon>Alteromonadales</taxon>
        <taxon>Psychromonadaceae</taxon>
        <taxon>Corallincola</taxon>
    </lineage>
</organism>
<dbReference type="GO" id="GO:0009032">
    <property type="term" value="F:thymidine phosphorylase activity"/>
    <property type="evidence" value="ECO:0007669"/>
    <property type="project" value="RHEA"/>
</dbReference>
<dbReference type="EC" id="2.4.2.2" evidence="3"/>
<dbReference type="GO" id="GO:0004731">
    <property type="term" value="F:purine-nucleoside phosphorylase activity"/>
    <property type="evidence" value="ECO:0007669"/>
    <property type="project" value="UniProtKB-UniRule"/>
</dbReference>
<reference evidence="4 5" key="1">
    <citation type="submission" date="2018-07" db="EMBL/GenBank/DDBJ databases">
        <title>Corallincola holothuriorum sp. nov., a new facultative anaerobe isolated from sea cucumber Apostichopus japonicus.</title>
        <authorList>
            <person name="Xia H."/>
        </authorList>
    </citation>
    <scope>NUCLEOTIDE SEQUENCE [LARGE SCALE GENOMIC DNA]</scope>
    <source>
        <strain evidence="4 5">C4</strain>
    </source>
</reference>
<dbReference type="InterPro" id="IPR009664">
    <property type="entry name" value="Ppnp"/>
</dbReference>
<comment type="similarity">
    <text evidence="3">Belongs to the nucleoside phosphorylase PpnP family.</text>
</comment>
<dbReference type="SUPFAM" id="SSF51182">
    <property type="entry name" value="RmlC-like cupins"/>
    <property type="match status" value="1"/>
</dbReference>
<dbReference type="Proteomes" id="UP000252558">
    <property type="component" value="Unassembled WGS sequence"/>
</dbReference>
<dbReference type="Pfam" id="PF06865">
    <property type="entry name" value="Ppnp"/>
    <property type="match status" value="1"/>
</dbReference>
<comment type="catalytic activity">
    <reaction evidence="3">
        <text>adenosine + phosphate = alpha-D-ribose 1-phosphate + adenine</text>
        <dbReference type="Rhea" id="RHEA:27642"/>
        <dbReference type="ChEBI" id="CHEBI:16335"/>
        <dbReference type="ChEBI" id="CHEBI:16708"/>
        <dbReference type="ChEBI" id="CHEBI:43474"/>
        <dbReference type="ChEBI" id="CHEBI:57720"/>
        <dbReference type="EC" id="2.4.2.1"/>
    </reaction>
</comment>
<comment type="function">
    <text evidence="3">Catalyzes the phosphorolysis of diverse nucleosides, yielding D-ribose 1-phosphate and the respective free bases. Can use uridine, adenosine, guanosine, cytidine, thymidine, inosine and xanthosine as substrates. Also catalyzes the reverse reactions.</text>
</comment>
<dbReference type="PANTHER" id="PTHR36540:SF1">
    <property type="entry name" value="PYRIMIDINE_PURINE NUCLEOSIDE PHOSPHORYLASE"/>
    <property type="match status" value="1"/>
</dbReference>
<keyword evidence="1 3" id="KW-0328">Glycosyltransferase</keyword>
<dbReference type="HAMAP" id="MF_01537">
    <property type="entry name" value="Nucleos_phosphorylase_PpnP"/>
    <property type="match status" value="1"/>
</dbReference>
<evidence type="ECO:0000256" key="1">
    <source>
        <dbReference type="ARBA" id="ARBA00022676"/>
    </source>
</evidence>
<comment type="catalytic activity">
    <reaction evidence="3">
        <text>inosine + phosphate = alpha-D-ribose 1-phosphate + hypoxanthine</text>
        <dbReference type="Rhea" id="RHEA:27646"/>
        <dbReference type="ChEBI" id="CHEBI:17368"/>
        <dbReference type="ChEBI" id="CHEBI:17596"/>
        <dbReference type="ChEBI" id="CHEBI:43474"/>
        <dbReference type="ChEBI" id="CHEBI:57720"/>
        <dbReference type="EC" id="2.4.2.1"/>
    </reaction>
</comment>
<keyword evidence="5" id="KW-1185">Reference proteome</keyword>
<evidence type="ECO:0000313" key="5">
    <source>
        <dbReference type="Proteomes" id="UP000252558"/>
    </source>
</evidence>
<dbReference type="AlphaFoldDB" id="A0A368NKT6"/>
<dbReference type="CDD" id="cd20296">
    <property type="entry name" value="cupin_PpnP-like"/>
    <property type="match status" value="1"/>
</dbReference>
<dbReference type="Gene3D" id="2.60.120.10">
    <property type="entry name" value="Jelly Rolls"/>
    <property type="match status" value="1"/>
</dbReference>
<comment type="caution">
    <text evidence="4">The sequence shown here is derived from an EMBL/GenBank/DDBJ whole genome shotgun (WGS) entry which is preliminary data.</text>
</comment>
<keyword evidence="2 3" id="KW-0808">Transferase</keyword>
<gene>
    <name evidence="3" type="primary">ppnP</name>
    <name evidence="4" type="ORF">DU002_08660</name>
</gene>
<dbReference type="InterPro" id="IPR014710">
    <property type="entry name" value="RmlC-like_jellyroll"/>
</dbReference>
<dbReference type="GO" id="GO:0004850">
    <property type="term" value="F:uridine phosphorylase activity"/>
    <property type="evidence" value="ECO:0007669"/>
    <property type="project" value="RHEA"/>
</dbReference>
<dbReference type="PANTHER" id="PTHR36540">
    <property type="entry name" value="PYRIMIDINE/PURINE NUCLEOSIDE PHOSPHORYLASE"/>
    <property type="match status" value="1"/>
</dbReference>
<comment type="catalytic activity">
    <reaction evidence="3">
        <text>a purine D-ribonucleoside + phosphate = a purine nucleobase + alpha-D-ribose 1-phosphate</text>
        <dbReference type="Rhea" id="RHEA:19805"/>
        <dbReference type="ChEBI" id="CHEBI:26386"/>
        <dbReference type="ChEBI" id="CHEBI:43474"/>
        <dbReference type="ChEBI" id="CHEBI:57720"/>
        <dbReference type="ChEBI" id="CHEBI:142355"/>
        <dbReference type="EC" id="2.4.2.1"/>
    </reaction>
</comment>
<dbReference type="FunFam" id="2.60.120.10:FF:000016">
    <property type="entry name" value="Pyrimidine/purine nucleoside phosphorylase"/>
    <property type="match status" value="1"/>
</dbReference>
<comment type="catalytic activity">
    <reaction evidence="3">
        <text>thymidine + phosphate = 2-deoxy-alpha-D-ribose 1-phosphate + thymine</text>
        <dbReference type="Rhea" id="RHEA:16037"/>
        <dbReference type="ChEBI" id="CHEBI:17748"/>
        <dbReference type="ChEBI" id="CHEBI:17821"/>
        <dbReference type="ChEBI" id="CHEBI:43474"/>
        <dbReference type="ChEBI" id="CHEBI:57259"/>
        <dbReference type="EC" id="2.4.2.2"/>
    </reaction>
</comment>
<evidence type="ECO:0000256" key="3">
    <source>
        <dbReference type="HAMAP-Rule" id="MF_01537"/>
    </source>
</evidence>
<dbReference type="GO" id="GO:0005829">
    <property type="term" value="C:cytosol"/>
    <property type="evidence" value="ECO:0007669"/>
    <property type="project" value="TreeGrafter"/>
</dbReference>
<evidence type="ECO:0000313" key="4">
    <source>
        <dbReference type="EMBL" id="RCU50483.1"/>
    </source>
</evidence>
<sequence>MEKFENVAVTVKANVYFNGQVTSRAVTFADGSTKTLGIMQPGEYEFGTAEAELMEITAGKLQVLLPNETEWRAVVGGESFNVPANVKFKVKVEELADYVCSYLAD</sequence>
<accession>A0A368NKT6</accession>
<comment type="catalytic activity">
    <reaction evidence="3">
        <text>uridine + phosphate = alpha-D-ribose 1-phosphate + uracil</text>
        <dbReference type="Rhea" id="RHEA:24388"/>
        <dbReference type="ChEBI" id="CHEBI:16704"/>
        <dbReference type="ChEBI" id="CHEBI:17568"/>
        <dbReference type="ChEBI" id="CHEBI:43474"/>
        <dbReference type="ChEBI" id="CHEBI:57720"/>
        <dbReference type="EC" id="2.4.2.2"/>
    </reaction>
</comment>
<comment type="catalytic activity">
    <reaction evidence="3">
        <text>cytidine + phosphate = cytosine + alpha-D-ribose 1-phosphate</text>
        <dbReference type="Rhea" id="RHEA:52540"/>
        <dbReference type="ChEBI" id="CHEBI:16040"/>
        <dbReference type="ChEBI" id="CHEBI:17562"/>
        <dbReference type="ChEBI" id="CHEBI:43474"/>
        <dbReference type="ChEBI" id="CHEBI:57720"/>
        <dbReference type="EC" id="2.4.2.2"/>
    </reaction>
</comment>
<dbReference type="GO" id="GO:0047975">
    <property type="term" value="F:guanosine phosphorylase activity"/>
    <property type="evidence" value="ECO:0007669"/>
    <property type="project" value="RHEA"/>
</dbReference>
<dbReference type="EMBL" id="QPID01000004">
    <property type="protein sequence ID" value="RCU50483.1"/>
    <property type="molecule type" value="Genomic_DNA"/>
</dbReference>
<evidence type="ECO:0000256" key="2">
    <source>
        <dbReference type="ARBA" id="ARBA00022679"/>
    </source>
</evidence>
<dbReference type="RefSeq" id="WP_114337972.1">
    <property type="nucleotide sequence ID" value="NZ_QPID01000004.1"/>
</dbReference>
<name>A0A368NKT6_9GAMM</name>